<dbReference type="STRING" id="1235279.C772_00211"/>
<dbReference type="GO" id="GO:0004725">
    <property type="term" value="F:protein tyrosine phosphatase activity"/>
    <property type="evidence" value="ECO:0007669"/>
    <property type="project" value="UniProtKB-EC"/>
</dbReference>
<evidence type="ECO:0000313" key="3">
    <source>
        <dbReference type="Proteomes" id="UP000011919"/>
    </source>
</evidence>
<dbReference type="EMBL" id="AOFT01000001">
    <property type="protein sequence ID" value="EMR07882.1"/>
    <property type="molecule type" value="Genomic_DNA"/>
</dbReference>
<accession>M7NL05</accession>
<comment type="caution">
    <text evidence="2">The sequence shown here is derived from an EMBL/GenBank/DDBJ whole genome shotgun (WGS) entry which is preliminary data.</text>
</comment>
<dbReference type="SMART" id="SM00226">
    <property type="entry name" value="LMWPc"/>
    <property type="match status" value="1"/>
</dbReference>
<dbReference type="EC" id="3.1.3.48" evidence="2"/>
<feature type="domain" description="Phosphotyrosine protein phosphatase I" evidence="1">
    <location>
        <begin position="1"/>
        <end position="126"/>
    </location>
</feature>
<dbReference type="InterPro" id="IPR023485">
    <property type="entry name" value="Ptyr_pPase"/>
</dbReference>
<protein>
    <submittedName>
        <fullName evidence="2">Low molecular weight protein-tyrosine-phosphatase ywlE</fullName>
        <ecNumber evidence="2">3.1.3.48</ecNumber>
    </submittedName>
</protein>
<dbReference type="InterPro" id="IPR036196">
    <property type="entry name" value="Ptyr_pPase_sf"/>
</dbReference>
<proteinExistence type="predicted"/>
<organism evidence="2 3">
    <name type="scientific">Bhargavaea cecembensis DSE10</name>
    <dbReference type="NCBI Taxonomy" id="1235279"/>
    <lineage>
        <taxon>Bacteria</taxon>
        <taxon>Bacillati</taxon>
        <taxon>Bacillota</taxon>
        <taxon>Bacilli</taxon>
        <taxon>Bacillales</taxon>
        <taxon>Caryophanaceae</taxon>
        <taxon>Bhargavaea</taxon>
    </lineage>
</organism>
<dbReference type="Gene3D" id="3.40.50.2300">
    <property type="match status" value="1"/>
</dbReference>
<dbReference type="Pfam" id="PF01451">
    <property type="entry name" value="LMWPc"/>
    <property type="match status" value="1"/>
</dbReference>
<evidence type="ECO:0000259" key="1">
    <source>
        <dbReference type="SMART" id="SM00226"/>
    </source>
</evidence>
<evidence type="ECO:0000313" key="2">
    <source>
        <dbReference type="EMBL" id="EMR07882.1"/>
    </source>
</evidence>
<sequence>MAEAILKAEQIPGVSVRSAGISAYPGSPVSGHSAELIREAGFEEPGLSSPADSEAVEWADLILTMTDAHKRMLERAIREANGKTFTLNAYTGIGDRDIADPFGGSREDYWQTFGELQKAIAILADSLRRNM</sequence>
<dbReference type="SUPFAM" id="SSF52788">
    <property type="entry name" value="Phosphotyrosine protein phosphatases I"/>
    <property type="match status" value="1"/>
</dbReference>
<dbReference type="AlphaFoldDB" id="M7NL05"/>
<name>M7NL05_9BACL</name>
<keyword evidence="3" id="KW-1185">Reference proteome</keyword>
<keyword evidence="2" id="KW-0378">Hydrolase</keyword>
<dbReference type="PATRIC" id="fig|1235279.3.peg.220"/>
<dbReference type="eggNOG" id="COG0394">
    <property type="taxonomic scope" value="Bacteria"/>
</dbReference>
<gene>
    <name evidence="2" type="primary">ywlE</name>
    <name evidence="2" type="ORF">C772_00211</name>
</gene>
<reference evidence="2 3" key="1">
    <citation type="journal article" date="2013" name="Genome Announc.">
        <title>Draft Genome Sequence of Bhargavaea cecembensis Strain DSE10T, Isolated from a Deep-Sea Sediment Sample Collected at a Depth of 5,904 m from the Chagos-Laccadive Ridge System in the Indian Ocean.</title>
        <authorList>
            <person name="Shivaji S."/>
            <person name="Ara S."/>
            <person name="Begum Z."/>
            <person name="Ruth M."/>
            <person name="Singh A."/>
            <person name="Kumar Pinnaka A."/>
        </authorList>
    </citation>
    <scope>NUCLEOTIDE SEQUENCE [LARGE SCALE GENOMIC DNA]</scope>
    <source>
        <strain evidence="2 3">DSE10</strain>
    </source>
</reference>
<dbReference type="Proteomes" id="UP000011919">
    <property type="component" value="Unassembled WGS sequence"/>
</dbReference>